<feature type="transmembrane region" description="Helical" evidence="1">
    <location>
        <begin position="63"/>
        <end position="83"/>
    </location>
</feature>
<organism evidence="2 3">
    <name type="scientific">Streptomyces adustus</name>
    <dbReference type="NCBI Taxonomy" id="1609272"/>
    <lineage>
        <taxon>Bacteria</taxon>
        <taxon>Bacillati</taxon>
        <taxon>Actinomycetota</taxon>
        <taxon>Actinomycetes</taxon>
        <taxon>Kitasatosporales</taxon>
        <taxon>Streptomycetaceae</taxon>
        <taxon>Streptomyces</taxon>
    </lineage>
</organism>
<comment type="caution">
    <text evidence="2">The sequence shown here is derived from an EMBL/GenBank/DDBJ whole genome shotgun (WGS) entry which is preliminary data.</text>
</comment>
<accession>A0A5N8VG54</accession>
<protein>
    <submittedName>
        <fullName evidence="2">Uncharacterized protein</fullName>
    </submittedName>
</protein>
<dbReference type="AlphaFoldDB" id="A0A5N8VG54"/>
<dbReference type="EMBL" id="VJZD01000082">
    <property type="protein sequence ID" value="MPY33632.1"/>
    <property type="molecule type" value="Genomic_DNA"/>
</dbReference>
<reference evidence="2 3" key="1">
    <citation type="submission" date="2019-07" db="EMBL/GenBank/DDBJ databases">
        <title>New species of Amycolatopsis and Streptomyces.</title>
        <authorList>
            <person name="Duangmal K."/>
            <person name="Teo W.F.A."/>
            <person name="Lipun K."/>
        </authorList>
    </citation>
    <scope>NUCLEOTIDE SEQUENCE [LARGE SCALE GENOMIC DNA]</scope>
    <source>
        <strain evidence="2 3">NBRC 109810</strain>
    </source>
</reference>
<feature type="transmembrane region" description="Helical" evidence="1">
    <location>
        <begin position="37"/>
        <end position="57"/>
    </location>
</feature>
<proteinExistence type="predicted"/>
<dbReference type="Proteomes" id="UP000325849">
    <property type="component" value="Unassembled WGS sequence"/>
</dbReference>
<evidence type="ECO:0000256" key="1">
    <source>
        <dbReference type="SAM" id="Phobius"/>
    </source>
</evidence>
<evidence type="ECO:0000313" key="3">
    <source>
        <dbReference type="Proteomes" id="UP000325849"/>
    </source>
</evidence>
<keyword evidence="1" id="KW-1133">Transmembrane helix</keyword>
<keyword evidence="1" id="KW-0812">Transmembrane</keyword>
<evidence type="ECO:0000313" key="2">
    <source>
        <dbReference type="EMBL" id="MPY33632.1"/>
    </source>
</evidence>
<name>A0A5N8VG54_9ACTN</name>
<sequence length="153" mass="15575">MNSSGAMQPGAESAAVALRTARAAENAARQSARSVPAWYPATHGLLLAAAMSGFGLAPVSPRWQGWILAAAVLCAGTFLMVTWKVQHASGVAPWFARRGRGSGWVLPLVPFAAGLAGALLFGTAGAFVGFGVVAGALSWVQAARGRAGAREES</sequence>
<gene>
    <name evidence="2" type="ORF">FNH09_20985</name>
</gene>
<dbReference type="RefSeq" id="WP_152890242.1">
    <property type="nucleotide sequence ID" value="NZ_VJZD01000082.1"/>
</dbReference>
<keyword evidence="3" id="KW-1185">Reference proteome</keyword>
<dbReference type="OrthoDB" id="4217880at2"/>
<feature type="transmembrane region" description="Helical" evidence="1">
    <location>
        <begin position="104"/>
        <end position="137"/>
    </location>
</feature>
<keyword evidence="1" id="KW-0472">Membrane</keyword>